<dbReference type="Proteomes" id="UP001241758">
    <property type="component" value="Unassembled WGS sequence"/>
</dbReference>
<keyword evidence="2" id="KW-1185">Reference proteome</keyword>
<dbReference type="InterPro" id="IPR044548">
    <property type="entry name" value="AF0060_NTP-PPase_MazG-like"/>
</dbReference>
<sequence length="239" mass="25753">MTTHTITDAARRIAAQLDARGNSDLTGLPETLCRALKVQEEAGEMAQAVIGVLGQNPRKGVTHTWDDVVHEAIDTVMAALVFAETVQPGMLELTLDGRLDYLRQRAAASGAPDTEAPADIATPGCNALGQRRAATLRWLLNAHTEHGLPLPESIHAYDHGSLCLVLEEDRPDTVRAWAALLGVTVTEREAQHGGNQWRHVSATTEYGTDPIGVGWKYVDIYTLCDRRPITAPAPLAVAA</sequence>
<protein>
    <submittedName>
        <fullName evidence="1">MazG-like family protein</fullName>
    </submittedName>
</protein>
<name>A0ABT6WQ51_9ACTN</name>
<organism evidence="1 2">
    <name type="scientific">Actinoplanes sandaracinus</name>
    <dbReference type="NCBI Taxonomy" id="3045177"/>
    <lineage>
        <taxon>Bacteria</taxon>
        <taxon>Bacillati</taxon>
        <taxon>Actinomycetota</taxon>
        <taxon>Actinomycetes</taxon>
        <taxon>Micromonosporales</taxon>
        <taxon>Micromonosporaceae</taxon>
        <taxon>Actinoplanes</taxon>
    </lineage>
</organism>
<dbReference type="EMBL" id="JASCTH010000017">
    <property type="protein sequence ID" value="MDI6101882.1"/>
    <property type="molecule type" value="Genomic_DNA"/>
</dbReference>
<gene>
    <name evidence="1" type="ORF">QLQ12_25005</name>
</gene>
<reference evidence="1 2" key="1">
    <citation type="submission" date="2023-05" db="EMBL/GenBank/DDBJ databases">
        <title>Actinoplanes sp. NEAU-A12 genome sequencing.</title>
        <authorList>
            <person name="Wang Z.-S."/>
        </authorList>
    </citation>
    <scope>NUCLEOTIDE SEQUENCE [LARGE SCALE GENOMIC DNA]</scope>
    <source>
        <strain evidence="1 2">NEAU-A12</strain>
    </source>
</reference>
<evidence type="ECO:0000313" key="2">
    <source>
        <dbReference type="Proteomes" id="UP001241758"/>
    </source>
</evidence>
<dbReference type="RefSeq" id="WP_282762881.1">
    <property type="nucleotide sequence ID" value="NZ_JASCTH010000017.1"/>
</dbReference>
<dbReference type="CDD" id="cd11533">
    <property type="entry name" value="NTP-PPase_Af0060_like"/>
    <property type="match status" value="1"/>
</dbReference>
<proteinExistence type="predicted"/>
<evidence type="ECO:0000313" key="1">
    <source>
        <dbReference type="EMBL" id="MDI6101882.1"/>
    </source>
</evidence>
<accession>A0ABT6WQ51</accession>
<comment type="caution">
    <text evidence="1">The sequence shown here is derived from an EMBL/GenBank/DDBJ whole genome shotgun (WGS) entry which is preliminary data.</text>
</comment>